<evidence type="ECO:0000313" key="8">
    <source>
        <dbReference type="EnsemblMetazoa" id="CLYHEMP012722.1"/>
    </source>
</evidence>
<dbReference type="AlphaFoldDB" id="A0A7M5VAD2"/>
<dbReference type="Pfam" id="PF00089">
    <property type="entry name" value="Trypsin"/>
    <property type="match status" value="1"/>
</dbReference>
<feature type="chain" id="PRO_5029721087" description="Peptidase S1 domain-containing protein" evidence="6">
    <location>
        <begin position="18"/>
        <end position="253"/>
    </location>
</feature>
<dbReference type="InterPro" id="IPR001254">
    <property type="entry name" value="Trypsin_dom"/>
</dbReference>
<dbReference type="Gene3D" id="2.40.10.10">
    <property type="entry name" value="Trypsin-like serine proteases"/>
    <property type="match status" value="1"/>
</dbReference>
<keyword evidence="1 5" id="KW-0645">Protease</keyword>
<evidence type="ECO:0000259" key="7">
    <source>
        <dbReference type="PROSITE" id="PS50240"/>
    </source>
</evidence>
<dbReference type="PROSITE" id="PS00135">
    <property type="entry name" value="TRYPSIN_SER"/>
    <property type="match status" value="1"/>
</dbReference>
<dbReference type="PROSITE" id="PS50240">
    <property type="entry name" value="TRYPSIN_DOM"/>
    <property type="match status" value="1"/>
</dbReference>
<feature type="signal peptide" evidence="6">
    <location>
        <begin position="1"/>
        <end position="17"/>
    </location>
</feature>
<keyword evidence="2 5" id="KW-0378">Hydrolase</keyword>
<dbReference type="InterPro" id="IPR043504">
    <property type="entry name" value="Peptidase_S1_PA_chymotrypsin"/>
</dbReference>
<evidence type="ECO:0000256" key="5">
    <source>
        <dbReference type="RuleBase" id="RU363034"/>
    </source>
</evidence>
<evidence type="ECO:0000256" key="2">
    <source>
        <dbReference type="ARBA" id="ARBA00022801"/>
    </source>
</evidence>
<dbReference type="GO" id="GO:0004252">
    <property type="term" value="F:serine-type endopeptidase activity"/>
    <property type="evidence" value="ECO:0007669"/>
    <property type="project" value="InterPro"/>
</dbReference>
<dbReference type="PRINTS" id="PR00722">
    <property type="entry name" value="CHYMOTRYPSIN"/>
</dbReference>
<evidence type="ECO:0000256" key="3">
    <source>
        <dbReference type="ARBA" id="ARBA00022825"/>
    </source>
</evidence>
<keyword evidence="6" id="KW-0732">Signal</keyword>
<dbReference type="PROSITE" id="PS00134">
    <property type="entry name" value="TRYPSIN_HIS"/>
    <property type="match status" value="1"/>
</dbReference>
<dbReference type="SMART" id="SM00020">
    <property type="entry name" value="Tryp_SPc"/>
    <property type="match status" value="1"/>
</dbReference>
<proteinExistence type="predicted"/>
<accession>A0A7M5VAD2</accession>
<dbReference type="OrthoDB" id="6339452at2759"/>
<dbReference type="SUPFAM" id="SSF50494">
    <property type="entry name" value="Trypsin-like serine proteases"/>
    <property type="match status" value="1"/>
</dbReference>
<dbReference type="EnsemblMetazoa" id="CLYHEMT012722.1">
    <property type="protein sequence ID" value="CLYHEMP012722.1"/>
    <property type="gene ID" value="CLYHEMG012722"/>
</dbReference>
<dbReference type="Proteomes" id="UP000594262">
    <property type="component" value="Unplaced"/>
</dbReference>
<evidence type="ECO:0000256" key="6">
    <source>
        <dbReference type="SAM" id="SignalP"/>
    </source>
</evidence>
<dbReference type="GO" id="GO:0006508">
    <property type="term" value="P:proteolysis"/>
    <property type="evidence" value="ECO:0007669"/>
    <property type="project" value="UniProtKB-KW"/>
</dbReference>
<keyword evidence="3 5" id="KW-0720">Serine protease</keyword>
<dbReference type="CDD" id="cd00190">
    <property type="entry name" value="Tryp_SPc"/>
    <property type="match status" value="1"/>
</dbReference>
<keyword evidence="9" id="KW-1185">Reference proteome</keyword>
<evidence type="ECO:0000313" key="9">
    <source>
        <dbReference type="Proteomes" id="UP000594262"/>
    </source>
</evidence>
<dbReference type="InterPro" id="IPR009003">
    <property type="entry name" value="Peptidase_S1_PA"/>
</dbReference>
<protein>
    <recommendedName>
        <fullName evidence="7">Peptidase S1 domain-containing protein</fullName>
    </recommendedName>
</protein>
<sequence>MLRSILVLATIISAIYAQKCGVSKVPQSRVVNGVEAPQGAWPWIVSLQTRNGFHYCGGTILSPTWILTASHCVDNNPTAIAVVAGAHNIKAMEWSQQKQWAKRYIQNPNYKRSDLYADIALIELWKPLIFNDRVSRACIPGFNQYPPAGIWCYIAGWGRIQHDPRIAPDKLQQARLPILKQHDKYEHILAGFGVQGKANACQGDSGGPLMCKAASGHWIVEGASSWGYKGCHSVSGYTPLTKYLNWVKQYAPI</sequence>
<name>A0A7M5VAD2_9CNID</name>
<dbReference type="InterPro" id="IPR018114">
    <property type="entry name" value="TRYPSIN_HIS"/>
</dbReference>
<organism evidence="8 9">
    <name type="scientific">Clytia hemisphaerica</name>
    <dbReference type="NCBI Taxonomy" id="252671"/>
    <lineage>
        <taxon>Eukaryota</taxon>
        <taxon>Metazoa</taxon>
        <taxon>Cnidaria</taxon>
        <taxon>Hydrozoa</taxon>
        <taxon>Hydroidolina</taxon>
        <taxon>Leptothecata</taxon>
        <taxon>Obeliida</taxon>
        <taxon>Clytiidae</taxon>
        <taxon>Clytia</taxon>
    </lineage>
</organism>
<dbReference type="PANTHER" id="PTHR24252">
    <property type="entry name" value="ACROSIN-RELATED"/>
    <property type="match status" value="1"/>
</dbReference>
<evidence type="ECO:0000256" key="1">
    <source>
        <dbReference type="ARBA" id="ARBA00022670"/>
    </source>
</evidence>
<reference evidence="8" key="1">
    <citation type="submission" date="2021-01" db="UniProtKB">
        <authorList>
            <consortium name="EnsemblMetazoa"/>
        </authorList>
    </citation>
    <scope>IDENTIFICATION</scope>
</reference>
<dbReference type="InterPro" id="IPR001314">
    <property type="entry name" value="Peptidase_S1A"/>
</dbReference>
<evidence type="ECO:0000256" key="4">
    <source>
        <dbReference type="ARBA" id="ARBA00023157"/>
    </source>
</evidence>
<dbReference type="FunFam" id="2.40.10.10:FF:000118">
    <property type="entry name" value="Chymotrypsinogen A"/>
    <property type="match status" value="1"/>
</dbReference>
<dbReference type="PANTHER" id="PTHR24252:SF7">
    <property type="entry name" value="HYALIN"/>
    <property type="match status" value="1"/>
</dbReference>
<feature type="domain" description="Peptidase S1" evidence="7">
    <location>
        <begin position="30"/>
        <end position="252"/>
    </location>
</feature>
<dbReference type="InterPro" id="IPR033116">
    <property type="entry name" value="TRYPSIN_SER"/>
</dbReference>
<keyword evidence="4" id="KW-1015">Disulfide bond</keyword>